<organism evidence="7 8">
    <name type="scientific">Bacillus badius</name>
    <dbReference type="NCBI Taxonomy" id="1455"/>
    <lineage>
        <taxon>Bacteria</taxon>
        <taxon>Bacillati</taxon>
        <taxon>Bacillota</taxon>
        <taxon>Bacilli</taxon>
        <taxon>Bacillales</taxon>
        <taxon>Bacillaceae</taxon>
        <taxon>Pseudobacillus</taxon>
    </lineage>
</organism>
<evidence type="ECO:0000256" key="1">
    <source>
        <dbReference type="ARBA" id="ARBA00004141"/>
    </source>
</evidence>
<evidence type="ECO:0000256" key="5">
    <source>
        <dbReference type="SAM" id="Phobius"/>
    </source>
</evidence>
<feature type="transmembrane region" description="Helical" evidence="5">
    <location>
        <begin position="53"/>
        <end position="69"/>
    </location>
</feature>
<feature type="transmembrane region" description="Helical" evidence="5">
    <location>
        <begin position="89"/>
        <end position="113"/>
    </location>
</feature>
<gene>
    <name evidence="7" type="ORF">SD77_3246</name>
</gene>
<keyword evidence="4 5" id="KW-0472">Membrane</keyword>
<feature type="transmembrane region" description="Helical" evidence="5">
    <location>
        <begin position="150"/>
        <end position="172"/>
    </location>
</feature>
<keyword evidence="2 5" id="KW-0812">Transmembrane</keyword>
<comment type="caution">
    <text evidence="7">The sequence shown here is derived from an EMBL/GenBank/DDBJ whole genome shotgun (WGS) entry which is preliminary data.</text>
</comment>
<dbReference type="RefSeq" id="WP_041113485.1">
    <property type="nucleotide sequence ID" value="NZ_JARTHD010000018.1"/>
</dbReference>
<dbReference type="InterPro" id="IPR013130">
    <property type="entry name" value="Fe3_Rdtase_TM_dom"/>
</dbReference>
<feature type="transmembrane region" description="Helical" evidence="5">
    <location>
        <begin position="125"/>
        <end position="144"/>
    </location>
</feature>
<name>A0ABR5AXP6_BACBA</name>
<keyword evidence="8" id="KW-1185">Reference proteome</keyword>
<feature type="transmembrane region" description="Helical" evidence="5">
    <location>
        <begin position="12"/>
        <end position="32"/>
    </location>
</feature>
<reference evidence="7 8" key="1">
    <citation type="submission" date="2015-01" db="EMBL/GenBank/DDBJ databases">
        <title>Genome Assembly of Bacillus badius MTCC 1458.</title>
        <authorList>
            <person name="Verma A."/>
            <person name="Khatri I."/>
            <person name="Mual P."/>
            <person name="Subramanian S."/>
            <person name="Krishnamurthi S."/>
        </authorList>
    </citation>
    <scope>NUCLEOTIDE SEQUENCE [LARGE SCALE GENOMIC DNA]</scope>
    <source>
        <strain evidence="7 8">MTCC 1458</strain>
    </source>
</reference>
<evidence type="ECO:0000256" key="4">
    <source>
        <dbReference type="ARBA" id="ARBA00023136"/>
    </source>
</evidence>
<protein>
    <recommendedName>
        <fullName evidence="6">Ferric oxidoreductase domain-containing protein</fullName>
    </recommendedName>
</protein>
<proteinExistence type="predicted"/>
<dbReference type="Pfam" id="PF01794">
    <property type="entry name" value="Ferric_reduct"/>
    <property type="match status" value="1"/>
</dbReference>
<evidence type="ECO:0000313" key="7">
    <source>
        <dbReference type="EMBL" id="KIL79380.1"/>
    </source>
</evidence>
<evidence type="ECO:0000256" key="2">
    <source>
        <dbReference type="ARBA" id="ARBA00022692"/>
    </source>
</evidence>
<keyword evidence="3 5" id="KW-1133">Transmembrane helix</keyword>
<sequence length="183" mass="20975">MSVEFFSTWHFIRFSGLLAFFLMTFSVSAGLLSSMTMFKKKKPLMLELHQTSSWIGFLVMLFHMVVLWKDEYVSYQIAEIIIPFMDDYAPVYSAFGIFSFFLFLIVLATSDFFMKKLGRGLWKKVHLLVLPAWVFMMLHGLFIGTDTEQFGIASVYAGSAVLVALLLALRYAEALFQPTKKTP</sequence>
<evidence type="ECO:0000256" key="3">
    <source>
        <dbReference type="ARBA" id="ARBA00022989"/>
    </source>
</evidence>
<evidence type="ECO:0000313" key="8">
    <source>
        <dbReference type="Proteomes" id="UP000031982"/>
    </source>
</evidence>
<evidence type="ECO:0000259" key="6">
    <source>
        <dbReference type="Pfam" id="PF01794"/>
    </source>
</evidence>
<dbReference type="EMBL" id="JXLP01000003">
    <property type="protein sequence ID" value="KIL79380.1"/>
    <property type="molecule type" value="Genomic_DNA"/>
</dbReference>
<comment type="subcellular location">
    <subcellularLocation>
        <location evidence="1">Membrane</location>
        <topology evidence="1">Multi-pass membrane protein</topology>
    </subcellularLocation>
</comment>
<accession>A0ABR5AXP6</accession>
<feature type="domain" description="Ferric oxidoreductase" evidence="6">
    <location>
        <begin position="16"/>
        <end position="136"/>
    </location>
</feature>
<dbReference type="Proteomes" id="UP000031982">
    <property type="component" value="Unassembled WGS sequence"/>
</dbReference>